<organism evidence="2 3">
    <name type="scientific">Nonomuraea fuscirosea</name>
    <dbReference type="NCBI Taxonomy" id="1291556"/>
    <lineage>
        <taxon>Bacteria</taxon>
        <taxon>Bacillati</taxon>
        <taxon>Actinomycetota</taxon>
        <taxon>Actinomycetes</taxon>
        <taxon>Streptosporangiales</taxon>
        <taxon>Streptosporangiaceae</taxon>
        <taxon>Nonomuraea</taxon>
    </lineage>
</organism>
<name>A0A2T0N6E4_9ACTN</name>
<accession>A0A2T0N6E4</accession>
<keyword evidence="1" id="KW-0812">Transmembrane</keyword>
<dbReference type="OrthoDB" id="3525775at2"/>
<dbReference type="Proteomes" id="UP000238312">
    <property type="component" value="Unassembled WGS sequence"/>
</dbReference>
<evidence type="ECO:0000313" key="3">
    <source>
        <dbReference type="Proteomes" id="UP000238312"/>
    </source>
</evidence>
<evidence type="ECO:0000256" key="1">
    <source>
        <dbReference type="SAM" id="Phobius"/>
    </source>
</evidence>
<keyword evidence="3" id="KW-1185">Reference proteome</keyword>
<keyword evidence="1" id="KW-0472">Membrane</keyword>
<proteinExistence type="predicted"/>
<evidence type="ECO:0000313" key="2">
    <source>
        <dbReference type="EMBL" id="PRX68108.1"/>
    </source>
</evidence>
<feature type="transmembrane region" description="Helical" evidence="1">
    <location>
        <begin position="173"/>
        <end position="193"/>
    </location>
</feature>
<reference evidence="2 3" key="1">
    <citation type="submission" date="2018-03" db="EMBL/GenBank/DDBJ databases">
        <title>Genomic Encyclopedia of Type Strains, Phase III (KMG-III): the genomes of soil and plant-associated and newly described type strains.</title>
        <authorList>
            <person name="Whitman W."/>
        </authorList>
    </citation>
    <scope>NUCLEOTIDE SEQUENCE [LARGE SCALE GENOMIC DNA]</scope>
    <source>
        <strain evidence="2 3">CGMCC 4.7104</strain>
    </source>
</reference>
<dbReference type="EMBL" id="PVNG01000003">
    <property type="protein sequence ID" value="PRX68108.1"/>
    <property type="molecule type" value="Genomic_DNA"/>
</dbReference>
<comment type="caution">
    <text evidence="2">The sequence shown here is derived from an EMBL/GenBank/DDBJ whole genome shotgun (WGS) entry which is preliminary data.</text>
</comment>
<dbReference type="RefSeq" id="WP_106236192.1">
    <property type="nucleotide sequence ID" value="NZ_JBFANT010000003.1"/>
</dbReference>
<sequence>MDLVWPAAAWALWVATLTAALKVSARGEDRRRAAEQAPVPAPVAELLRGMRPQDVFHSALYELAGRGWATIEGDRLSLDEPLDEPLRPYERWATERVRARLAGAAEAPVIDLIPDGPDLEGHFLPLVRRGAIDLGLARRRWPSVIVPLLLAAALVVPWYATIAAAGLSWPGMIATMVSLVAGIGLLMGGRGFLLTERGREVAKAGSAGHRQEWIFTGSGWRGGQIEPAELLPPVQGRQEVTGYVVKRWVDADDHYIALHDGSSPKATAFHVEQGLYEDVLPGDSVRLLVKARKGTVVRVLAHDRHR</sequence>
<keyword evidence="1" id="KW-1133">Transmembrane helix</keyword>
<dbReference type="AlphaFoldDB" id="A0A2T0N6E4"/>
<gene>
    <name evidence="2" type="ORF">B0I32_10369</name>
</gene>
<feature type="transmembrane region" description="Helical" evidence="1">
    <location>
        <begin position="6"/>
        <end position="25"/>
    </location>
</feature>
<feature type="transmembrane region" description="Helical" evidence="1">
    <location>
        <begin position="144"/>
        <end position="167"/>
    </location>
</feature>
<protein>
    <submittedName>
        <fullName evidence="2">Uncharacterized protein</fullName>
    </submittedName>
</protein>